<dbReference type="RefSeq" id="WP_086106425.1">
    <property type="nucleotide sequence ID" value="NZ_NEKB01000002.1"/>
</dbReference>
<dbReference type="Gene3D" id="1.10.3720.10">
    <property type="entry name" value="MetI-like"/>
    <property type="match status" value="1"/>
</dbReference>
<comment type="caution">
    <text evidence="9">The sequence shown here is derived from an EMBL/GenBank/DDBJ whole genome shotgun (WGS) entry which is preliminary data.</text>
</comment>
<dbReference type="PANTHER" id="PTHR43386">
    <property type="entry name" value="OLIGOPEPTIDE TRANSPORT SYSTEM PERMEASE PROTEIN APPC"/>
    <property type="match status" value="1"/>
</dbReference>
<evidence type="ECO:0000313" key="9">
    <source>
        <dbReference type="EMBL" id="OTA29411.1"/>
    </source>
</evidence>
<evidence type="ECO:0000256" key="5">
    <source>
        <dbReference type="ARBA" id="ARBA00022989"/>
    </source>
</evidence>
<dbReference type="STRING" id="1160091.B9T39_03395"/>
<accession>A0A1Y2SW23</accession>
<evidence type="ECO:0000259" key="8">
    <source>
        <dbReference type="PROSITE" id="PS50928"/>
    </source>
</evidence>
<dbReference type="AlphaFoldDB" id="A0A1Y2SW23"/>
<reference evidence="9 10" key="1">
    <citation type="submission" date="2017-04" db="EMBL/GenBank/DDBJ databases">
        <title>Draft genome sequences of Alloscardovia macacae UMA81211 and UMA81212 isolated from the feces of a rhesus macaque (Macaca mulatta).</title>
        <authorList>
            <person name="Albert K."/>
            <person name="Sela D.A."/>
        </authorList>
    </citation>
    <scope>NUCLEOTIDE SEQUENCE [LARGE SCALE GENOMIC DNA]</scope>
    <source>
        <strain evidence="9 10">UMA81212</strain>
    </source>
</reference>
<evidence type="ECO:0000256" key="2">
    <source>
        <dbReference type="ARBA" id="ARBA00022448"/>
    </source>
</evidence>
<protein>
    <submittedName>
        <fullName evidence="9">ABC transporter permease</fullName>
    </submittedName>
</protein>
<dbReference type="InterPro" id="IPR000515">
    <property type="entry name" value="MetI-like"/>
</dbReference>
<feature type="transmembrane region" description="Helical" evidence="7">
    <location>
        <begin position="12"/>
        <end position="32"/>
    </location>
</feature>
<keyword evidence="3" id="KW-1003">Cell membrane</keyword>
<proteinExistence type="inferred from homology"/>
<organism evidence="9 10">
    <name type="scientific">Alloscardovia macacae</name>
    <dbReference type="NCBI Taxonomy" id="1160091"/>
    <lineage>
        <taxon>Bacteria</taxon>
        <taxon>Bacillati</taxon>
        <taxon>Actinomycetota</taxon>
        <taxon>Actinomycetes</taxon>
        <taxon>Bifidobacteriales</taxon>
        <taxon>Bifidobacteriaceae</taxon>
        <taxon>Alloscardovia</taxon>
    </lineage>
</organism>
<gene>
    <name evidence="9" type="ORF">B9T39_03395</name>
</gene>
<evidence type="ECO:0000256" key="1">
    <source>
        <dbReference type="ARBA" id="ARBA00004651"/>
    </source>
</evidence>
<dbReference type="CDD" id="cd06261">
    <property type="entry name" value="TM_PBP2"/>
    <property type="match status" value="1"/>
</dbReference>
<feature type="transmembrane region" description="Helical" evidence="7">
    <location>
        <begin position="135"/>
        <end position="154"/>
    </location>
</feature>
<comment type="similarity">
    <text evidence="7">Belongs to the binding-protein-dependent transport system permease family.</text>
</comment>
<dbReference type="PANTHER" id="PTHR43386:SF1">
    <property type="entry name" value="D,D-DIPEPTIDE TRANSPORT SYSTEM PERMEASE PROTEIN DDPC-RELATED"/>
    <property type="match status" value="1"/>
</dbReference>
<dbReference type="OrthoDB" id="9812701at2"/>
<dbReference type="GO" id="GO:0055085">
    <property type="term" value="P:transmembrane transport"/>
    <property type="evidence" value="ECO:0007669"/>
    <property type="project" value="InterPro"/>
</dbReference>
<dbReference type="EMBL" id="NEKC01000006">
    <property type="protein sequence ID" value="OTA29411.1"/>
    <property type="molecule type" value="Genomic_DNA"/>
</dbReference>
<keyword evidence="4 7" id="KW-0812">Transmembrane</keyword>
<evidence type="ECO:0000256" key="7">
    <source>
        <dbReference type="RuleBase" id="RU363032"/>
    </source>
</evidence>
<dbReference type="Pfam" id="PF00528">
    <property type="entry name" value="BPD_transp_1"/>
    <property type="match status" value="1"/>
</dbReference>
<evidence type="ECO:0000256" key="6">
    <source>
        <dbReference type="ARBA" id="ARBA00023136"/>
    </source>
</evidence>
<feature type="transmembrane region" description="Helical" evidence="7">
    <location>
        <begin position="76"/>
        <end position="98"/>
    </location>
</feature>
<sequence>MILRSLIRRWDGLLPLIFVALWALVGLISLLWTPYALTDTDGYSVWAAPSAAHVLGTDGAGADIATWLMAGSATEFAIVVAVIALTFVLGVSGVALSVAHSARVRSVSVLVIDALISIPTVVIALILAAPAGASVLAVILACSIAYALNLMRVVRPAAVAAARSQYVVYARYKGVSEGRIFVQHILPQVMPSIIITVSHSAATAILAESGLTYLGIGVPAHMASWGQSLATAARFVSLHPATAIWPGLLITVAVIALNILGDAVRECADPLTNPVLRAAQSKEGSK</sequence>
<feature type="domain" description="ABC transmembrane type-1" evidence="8">
    <location>
        <begin position="72"/>
        <end position="261"/>
    </location>
</feature>
<keyword evidence="5 7" id="KW-1133">Transmembrane helix</keyword>
<evidence type="ECO:0000256" key="3">
    <source>
        <dbReference type="ARBA" id="ARBA00022475"/>
    </source>
</evidence>
<comment type="subcellular location">
    <subcellularLocation>
        <location evidence="1 7">Cell membrane</location>
        <topology evidence="1 7">Multi-pass membrane protein</topology>
    </subcellularLocation>
</comment>
<dbReference type="PROSITE" id="PS50928">
    <property type="entry name" value="ABC_TM1"/>
    <property type="match status" value="1"/>
</dbReference>
<feature type="transmembrane region" description="Helical" evidence="7">
    <location>
        <begin position="110"/>
        <end position="129"/>
    </location>
</feature>
<evidence type="ECO:0000313" key="10">
    <source>
        <dbReference type="Proteomes" id="UP000243540"/>
    </source>
</evidence>
<evidence type="ECO:0000256" key="4">
    <source>
        <dbReference type="ARBA" id="ARBA00022692"/>
    </source>
</evidence>
<keyword evidence="6 7" id="KW-0472">Membrane</keyword>
<name>A0A1Y2SW23_9BIFI</name>
<keyword evidence="2 7" id="KW-0813">Transport</keyword>
<dbReference type="InterPro" id="IPR050366">
    <property type="entry name" value="BP-dependent_transpt_permease"/>
</dbReference>
<dbReference type="SUPFAM" id="SSF161098">
    <property type="entry name" value="MetI-like"/>
    <property type="match status" value="1"/>
</dbReference>
<dbReference type="Proteomes" id="UP000243540">
    <property type="component" value="Unassembled WGS sequence"/>
</dbReference>
<dbReference type="GO" id="GO:0005886">
    <property type="term" value="C:plasma membrane"/>
    <property type="evidence" value="ECO:0007669"/>
    <property type="project" value="UniProtKB-SubCell"/>
</dbReference>
<dbReference type="InterPro" id="IPR035906">
    <property type="entry name" value="MetI-like_sf"/>
</dbReference>